<dbReference type="PANTHER" id="PTHR43280:SF2">
    <property type="entry name" value="HTH-TYPE TRANSCRIPTIONAL REGULATOR EXSA"/>
    <property type="match status" value="1"/>
</dbReference>
<proteinExistence type="predicted"/>
<dbReference type="PROSITE" id="PS01124">
    <property type="entry name" value="HTH_ARAC_FAMILY_2"/>
    <property type="match status" value="1"/>
</dbReference>
<feature type="transmembrane region" description="Helical" evidence="4">
    <location>
        <begin position="122"/>
        <end position="148"/>
    </location>
</feature>
<feature type="domain" description="HTH araC/xylS-type" evidence="5">
    <location>
        <begin position="200"/>
        <end position="304"/>
    </location>
</feature>
<dbReference type="OrthoDB" id="9779074at2"/>
<dbReference type="SUPFAM" id="SSF46689">
    <property type="entry name" value="Homeodomain-like"/>
    <property type="match status" value="1"/>
</dbReference>
<keyword evidence="3" id="KW-0804">Transcription</keyword>
<dbReference type="Proteomes" id="UP000310314">
    <property type="component" value="Unassembled WGS sequence"/>
</dbReference>
<dbReference type="InterPro" id="IPR018060">
    <property type="entry name" value="HTH_AraC"/>
</dbReference>
<evidence type="ECO:0000256" key="1">
    <source>
        <dbReference type="ARBA" id="ARBA00023015"/>
    </source>
</evidence>
<sequence>MEFLSESNAIRKLYLPIQWLILPMFYLHVHEVIFRKHISFPTSLYLFTPVAFVFVLHLVHFFFNYGIMPIAEMPDYYAPGLLLYINGISFLFNAIVGYHIYKMLKTNAPATKTGKKKNPEQEWYMSFLALVAGIGIIGVSITISLIQFDIDHTWLIYTLFLMVSTAGYYMGYVGVYRSTLWGEPKNSFSTVSKNGANTYRKIHSYIIEEQRYLDMDLNQSEIAEKFNISPGYLSQLINTNSDQNFNDYINTLRIEASKEMLVAEQFKNYTIESIGLECGFKSKSNFYAAFKKFTGQTPSSYIKVQKMSPVS</sequence>
<dbReference type="EMBL" id="VATY01000001">
    <property type="protein sequence ID" value="TMM58878.1"/>
    <property type="molecule type" value="Genomic_DNA"/>
</dbReference>
<dbReference type="GO" id="GO:0003700">
    <property type="term" value="F:DNA-binding transcription factor activity"/>
    <property type="evidence" value="ECO:0007669"/>
    <property type="project" value="InterPro"/>
</dbReference>
<dbReference type="PROSITE" id="PS00041">
    <property type="entry name" value="HTH_ARAC_FAMILY_1"/>
    <property type="match status" value="1"/>
</dbReference>
<dbReference type="InterPro" id="IPR018062">
    <property type="entry name" value="HTH_AraC-typ_CS"/>
</dbReference>
<gene>
    <name evidence="6" type="ORF">FEE95_05450</name>
</gene>
<comment type="caution">
    <text evidence="6">The sequence shown here is derived from an EMBL/GenBank/DDBJ whole genome shotgun (WGS) entry which is preliminary data.</text>
</comment>
<evidence type="ECO:0000259" key="5">
    <source>
        <dbReference type="PROSITE" id="PS01124"/>
    </source>
</evidence>
<keyword evidence="4" id="KW-0472">Membrane</keyword>
<protein>
    <submittedName>
        <fullName evidence="6">AraC family transcriptional regulator</fullName>
    </submittedName>
</protein>
<feature type="transmembrane region" description="Helical" evidence="4">
    <location>
        <begin position="154"/>
        <end position="175"/>
    </location>
</feature>
<dbReference type="Pfam" id="PF12833">
    <property type="entry name" value="HTH_18"/>
    <property type="match status" value="1"/>
</dbReference>
<dbReference type="RefSeq" id="WP_138656811.1">
    <property type="nucleotide sequence ID" value="NZ_VATY01000001.1"/>
</dbReference>
<keyword evidence="1" id="KW-0805">Transcription regulation</keyword>
<evidence type="ECO:0000256" key="2">
    <source>
        <dbReference type="ARBA" id="ARBA00023125"/>
    </source>
</evidence>
<dbReference type="InterPro" id="IPR009057">
    <property type="entry name" value="Homeodomain-like_sf"/>
</dbReference>
<organism evidence="6 7">
    <name type="scientific">Maribacter algarum</name>
    <name type="common">ex Zhang et al. 2020</name>
    <dbReference type="NCBI Taxonomy" id="2578118"/>
    <lineage>
        <taxon>Bacteria</taxon>
        <taxon>Pseudomonadati</taxon>
        <taxon>Bacteroidota</taxon>
        <taxon>Flavobacteriia</taxon>
        <taxon>Flavobacteriales</taxon>
        <taxon>Flavobacteriaceae</taxon>
        <taxon>Maribacter</taxon>
    </lineage>
</organism>
<dbReference type="SMART" id="SM00342">
    <property type="entry name" value="HTH_ARAC"/>
    <property type="match status" value="1"/>
</dbReference>
<keyword evidence="4" id="KW-0812">Transmembrane</keyword>
<keyword evidence="7" id="KW-1185">Reference proteome</keyword>
<dbReference type="InterPro" id="IPR020449">
    <property type="entry name" value="Tscrpt_reg_AraC-type_HTH"/>
</dbReference>
<evidence type="ECO:0000256" key="3">
    <source>
        <dbReference type="ARBA" id="ARBA00023163"/>
    </source>
</evidence>
<keyword evidence="2" id="KW-0238">DNA-binding</keyword>
<accession>A0A5S3PVE5</accession>
<feature type="transmembrane region" description="Helical" evidence="4">
    <location>
        <begin position="13"/>
        <end position="32"/>
    </location>
</feature>
<feature type="transmembrane region" description="Helical" evidence="4">
    <location>
        <begin position="44"/>
        <end position="63"/>
    </location>
</feature>
<evidence type="ECO:0000313" key="7">
    <source>
        <dbReference type="Proteomes" id="UP000310314"/>
    </source>
</evidence>
<dbReference type="Gene3D" id="1.10.10.60">
    <property type="entry name" value="Homeodomain-like"/>
    <property type="match status" value="2"/>
</dbReference>
<dbReference type="GO" id="GO:0043565">
    <property type="term" value="F:sequence-specific DNA binding"/>
    <property type="evidence" value="ECO:0007669"/>
    <property type="project" value="InterPro"/>
</dbReference>
<dbReference type="AlphaFoldDB" id="A0A5S3PVE5"/>
<dbReference type="PANTHER" id="PTHR43280">
    <property type="entry name" value="ARAC-FAMILY TRANSCRIPTIONAL REGULATOR"/>
    <property type="match status" value="1"/>
</dbReference>
<name>A0A5S3PVE5_9FLAO</name>
<keyword evidence="4" id="KW-1133">Transmembrane helix</keyword>
<reference evidence="6 7" key="1">
    <citation type="submission" date="2019-05" db="EMBL/GenBank/DDBJ databases">
        <authorList>
            <person name="Zhang J.-Y."/>
            <person name="Feg X."/>
            <person name="Du Z.-J."/>
        </authorList>
    </citation>
    <scope>NUCLEOTIDE SEQUENCE [LARGE SCALE GENOMIC DNA]</scope>
    <source>
        <strain evidence="6 7">RZ26</strain>
    </source>
</reference>
<feature type="transmembrane region" description="Helical" evidence="4">
    <location>
        <begin position="83"/>
        <end position="101"/>
    </location>
</feature>
<evidence type="ECO:0000313" key="6">
    <source>
        <dbReference type="EMBL" id="TMM58878.1"/>
    </source>
</evidence>
<dbReference type="PRINTS" id="PR00032">
    <property type="entry name" value="HTHARAC"/>
</dbReference>
<evidence type="ECO:0000256" key="4">
    <source>
        <dbReference type="SAM" id="Phobius"/>
    </source>
</evidence>